<dbReference type="EMBL" id="JBHSMQ010000007">
    <property type="protein sequence ID" value="MFC5456747.1"/>
    <property type="molecule type" value="Genomic_DNA"/>
</dbReference>
<sequence length="160" mass="17382">MNITEFLTHLNSNAAKPLLFVLPDGGMIPAHYHVTEVGHVMKNFIDCGGTRRTLETCLLQTWVHDDVEHRLLCGKLAAIFERADDVLPHHNLPVEIEYEDGVVAQFPVERAEVIDGALAFHLGLKHTDCLARGICLPGECAPAPKAEAAASCCTPGSKCC</sequence>
<protein>
    <submittedName>
        <fullName evidence="1">DUF6428 family protein</fullName>
    </submittedName>
</protein>
<gene>
    <name evidence="1" type="ORF">ACFQDI_17910</name>
</gene>
<evidence type="ECO:0000313" key="1">
    <source>
        <dbReference type="EMBL" id="MFC5456747.1"/>
    </source>
</evidence>
<reference evidence="2" key="1">
    <citation type="journal article" date="2019" name="Int. J. Syst. Evol. Microbiol.">
        <title>The Global Catalogue of Microorganisms (GCM) 10K type strain sequencing project: providing services to taxonomists for standard genome sequencing and annotation.</title>
        <authorList>
            <consortium name="The Broad Institute Genomics Platform"/>
            <consortium name="The Broad Institute Genome Sequencing Center for Infectious Disease"/>
            <person name="Wu L."/>
            <person name="Ma J."/>
        </authorList>
    </citation>
    <scope>NUCLEOTIDE SEQUENCE [LARGE SCALE GENOMIC DNA]</scope>
    <source>
        <strain evidence="2">CGMCC 4.1469</strain>
    </source>
</reference>
<dbReference type="Pfam" id="PF20001">
    <property type="entry name" value="DUF6428"/>
    <property type="match status" value="1"/>
</dbReference>
<keyword evidence="2" id="KW-1185">Reference proteome</keyword>
<dbReference type="InterPro" id="IPR045534">
    <property type="entry name" value="DUF6428"/>
</dbReference>
<name>A0ABW0KV19_9BACT</name>
<proteinExistence type="predicted"/>
<accession>A0ABW0KV19</accession>
<dbReference type="RefSeq" id="WP_377169308.1">
    <property type="nucleotide sequence ID" value="NZ_JBHSMQ010000007.1"/>
</dbReference>
<evidence type="ECO:0000313" key="2">
    <source>
        <dbReference type="Proteomes" id="UP001596052"/>
    </source>
</evidence>
<organism evidence="1 2">
    <name type="scientific">Prosthecobacter fluviatilis</name>
    <dbReference type="NCBI Taxonomy" id="445931"/>
    <lineage>
        <taxon>Bacteria</taxon>
        <taxon>Pseudomonadati</taxon>
        <taxon>Verrucomicrobiota</taxon>
        <taxon>Verrucomicrobiia</taxon>
        <taxon>Verrucomicrobiales</taxon>
        <taxon>Verrucomicrobiaceae</taxon>
        <taxon>Prosthecobacter</taxon>
    </lineage>
</organism>
<comment type="caution">
    <text evidence="1">The sequence shown here is derived from an EMBL/GenBank/DDBJ whole genome shotgun (WGS) entry which is preliminary data.</text>
</comment>
<dbReference type="Proteomes" id="UP001596052">
    <property type="component" value="Unassembled WGS sequence"/>
</dbReference>